<reference evidence="1" key="1">
    <citation type="submission" date="2013-08" db="EMBL/GenBank/DDBJ databases">
        <authorList>
            <person name="Mendez C."/>
            <person name="Richter M."/>
            <person name="Ferrer M."/>
            <person name="Sanchez J."/>
        </authorList>
    </citation>
    <scope>NUCLEOTIDE SEQUENCE</scope>
</reference>
<evidence type="ECO:0000313" key="1">
    <source>
        <dbReference type="EMBL" id="EQD62311.1"/>
    </source>
</evidence>
<feature type="non-terminal residue" evidence="1">
    <location>
        <position position="1"/>
    </location>
</feature>
<accession>T1ANY9</accession>
<feature type="non-terminal residue" evidence="1">
    <location>
        <position position="214"/>
    </location>
</feature>
<comment type="caution">
    <text evidence="1">The sequence shown here is derived from an EMBL/GenBank/DDBJ whole genome shotgun (WGS) entry which is preliminary data.</text>
</comment>
<name>T1ANY9_9ZZZZ</name>
<dbReference type="AlphaFoldDB" id="T1ANY9"/>
<dbReference type="Gene3D" id="1.50.10.140">
    <property type="match status" value="1"/>
</dbReference>
<dbReference type="EMBL" id="AUZY01004662">
    <property type="protein sequence ID" value="EQD62311.1"/>
    <property type="molecule type" value="Genomic_DNA"/>
</dbReference>
<sequence length="214" mass="23319">PLFDARLLQGLDDTLELLHDALQARDDSTAALETFRLALAAARARPPLTLAEAATCLQDMQVGAEALALDAEASAPDEHEEPDAAALSDVAFWLQALRAQCRDASATLQPFATWTPTKEHTDQQAMPTLRQLAQSGSAGPHDDTRHAMQQHAAAMLQTIEQLAQLAGALALMDYSFLYDTQRDLLSIGYNVDERRLDAGFYDLLASEARLTNFV</sequence>
<organism evidence="1">
    <name type="scientific">mine drainage metagenome</name>
    <dbReference type="NCBI Taxonomy" id="410659"/>
    <lineage>
        <taxon>unclassified sequences</taxon>
        <taxon>metagenomes</taxon>
        <taxon>ecological metagenomes</taxon>
    </lineage>
</organism>
<gene>
    <name evidence="1" type="ORF">B1B_07319</name>
</gene>
<protein>
    <submittedName>
        <fullName evidence="1">Cellobiose phosphorylase</fullName>
    </submittedName>
</protein>
<reference evidence="1" key="2">
    <citation type="journal article" date="2014" name="ISME J.">
        <title>Microbial stratification in low pH oxic and suboxic macroscopic growths along an acid mine drainage.</title>
        <authorList>
            <person name="Mendez-Garcia C."/>
            <person name="Mesa V."/>
            <person name="Sprenger R.R."/>
            <person name="Richter M."/>
            <person name="Diez M.S."/>
            <person name="Solano J."/>
            <person name="Bargiela R."/>
            <person name="Golyshina O.V."/>
            <person name="Manteca A."/>
            <person name="Ramos J.L."/>
            <person name="Gallego J.R."/>
            <person name="Llorente I."/>
            <person name="Martins Dos Santos V.A."/>
            <person name="Jensen O.N."/>
            <person name="Pelaez A.I."/>
            <person name="Sanchez J."/>
            <person name="Ferrer M."/>
        </authorList>
    </citation>
    <scope>NUCLEOTIDE SEQUENCE</scope>
</reference>
<proteinExistence type="predicted"/>